<name>A0ACB6Q7D4_9PLEO</name>
<dbReference type="Proteomes" id="UP000799755">
    <property type="component" value="Unassembled WGS sequence"/>
</dbReference>
<dbReference type="EMBL" id="MU003563">
    <property type="protein sequence ID" value="KAF2462729.1"/>
    <property type="molecule type" value="Genomic_DNA"/>
</dbReference>
<accession>A0ACB6Q7D4</accession>
<protein>
    <submittedName>
        <fullName evidence="1">Uncharacterized protein</fullName>
    </submittedName>
</protein>
<keyword evidence="2" id="KW-1185">Reference proteome</keyword>
<comment type="caution">
    <text evidence="1">The sequence shown here is derived from an EMBL/GenBank/DDBJ whole genome shotgun (WGS) entry which is preliminary data.</text>
</comment>
<gene>
    <name evidence="1" type="ORF">BDR25DRAFT_363571</name>
</gene>
<evidence type="ECO:0000313" key="2">
    <source>
        <dbReference type="Proteomes" id="UP000799755"/>
    </source>
</evidence>
<evidence type="ECO:0000313" key="1">
    <source>
        <dbReference type="EMBL" id="KAF2462729.1"/>
    </source>
</evidence>
<organism evidence="1 2">
    <name type="scientific">Lindgomyces ingoldianus</name>
    <dbReference type="NCBI Taxonomy" id="673940"/>
    <lineage>
        <taxon>Eukaryota</taxon>
        <taxon>Fungi</taxon>
        <taxon>Dikarya</taxon>
        <taxon>Ascomycota</taxon>
        <taxon>Pezizomycotina</taxon>
        <taxon>Dothideomycetes</taxon>
        <taxon>Pleosporomycetidae</taxon>
        <taxon>Pleosporales</taxon>
        <taxon>Lindgomycetaceae</taxon>
        <taxon>Lindgomyces</taxon>
    </lineage>
</organism>
<sequence>MISARNKSHNTASNRSLESVISRDFGFLTSLSMVSRQSAGTGDNNIKIPCLPFFTELPKSKFVGFSRSNLTWLITYMSMALFPVCSLDLFVDKPGFSEIPHIFEKDLYINTEVPEVVRN</sequence>
<reference evidence="1" key="1">
    <citation type="journal article" date="2020" name="Stud. Mycol.">
        <title>101 Dothideomycetes genomes: a test case for predicting lifestyles and emergence of pathogens.</title>
        <authorList>
            <person name="Haridas S."/>
            <person name="Albert R."/>
            <person name="Binder M."/>
            <person name="Bloem J."/>
            <person name="Labutti K."/>
            <person name="Salamov A."/>
            <person name="Andreopoulos B."/>
            <person name="Baker S."/>
            <person name="Barry K."/>
            <person name="Bills G."/>
            <person name="Bluhm B."/>
            <person name="Cannon C."/>
            <person name="Castanera R."/>
            <person name="Culley D."/>
            <person name="Daum C."/>
            <person name="Ezra D."/>
            <person name="Gonzalez J."/>
            <person name="Henrissat B."/>
            <person name="Kuo A."/>
            <person name="Liang C."/>
            <person name="Lipzen A."/>
            <person name="Lutzoni F."/>
            <person name="Magnuson J."/>
            <person name="Mondo S."/>
            <person name="Nolan M."/>
            <person name="Ohm R."/>
            <person name="Pangilinan J."/>
            <person name="Park H.-J."/>
            <person name="Ramirez L."/>
            <person name="Alfaro M."/>
            <person name="Sun H."/>
            <person name="Tritt A."/>
            <person name="Yoshinaga Y."/>
            <person name="Zwiers L.-H."/>
            <person name="Turgeon B."/>
            <person name="Goodwin S."/>
            <person name="Spatafora J."/>
            <person name="Crous P."/>
            <person name="Grigoriev I."/>
        </authorList>
    </citation>
    <scope>NUCLEOTIDE SEQUENCE</scope>
    <source>
        <strain evidence="1">ATCC 200398</strain>
    </source>
</reference>
<proteinExistence type="predicted"/>